<proteinExistence type="predicted"/>
<organism evidence="1 2">
    <name type="scientific">Thalassobacillus devorans</name>
    <dbReference type="NCBI Taxonomy" id="279813"/>
    <lineage>
        <taxon>Bacteria</taxon>
        <taxon>Bacillati</taxon>
        <taxon>Bacillota</taxon>
        <taxon>Bacilli</taxon>
        <taxon>Bacillales</taxon>
        <taxon>Bacillaceae</taxon>
        <taxon>Thalassobacillus</taxon>
    </lineage>
</organism>
<dbReference type="Proteomes" id="UP000619534">
    <property type="component" value="Unassembled WGS sequence"/>
</dbReference>
<keyword evidence="2" id="KW-1185">Reference proteome</keyword>
<protein>
    <submittedName>
        <fullName evidence="1">Uncharacterized protein</fullName>
    </submittedName>
</protein>
<comment type="caution">
    <text evidence="1">The sequence shown here is derived from an EMBL/GenBank/DDBJ whole genome shotgun (WGS) entry which is preliminary data.</text>
</comment>
<reference evidence="2" key="1">
    <citation type="journal article" date="2019" name="Int. J. Syst. Evol. Microbiol.">
        <title>The Global Catalogue of Microorganisms (GCM) 10K type strain sequencing project: providing services to taxonomists for standard genome sequencing and annotation.</title>
        <authorList>
            <consortium name="The Broad Institute Genomics Platform"/>
            <consortium name="The Broad Institute Genome Sequencing Center for Infectious Disease"/>
            <person name="Wu L."/>
            <person name="Ma J."/>
        </authorList>
    </citation>
    <scope>NUCLEOTIDE SEQUENCE [LARGE SCALE GENOMIC DNA]</scope>
    <source>
        <strain evidence="2">CCM 7282</strain>
    </source>
</reference>
<name>A0ABQ1PNU0_9BACI</name>
<gene>
    <name evidence="1" type="ORF">GCM10007216_33840</name>
</gene>
<evidence type="ECO:0000313" key="1">
    <source>
        <dbReference type="EMBL" id="GGD00331.1"/>
    </source>
</evidence>
<dbReference type="RefSeq" id="WP_148349943.1">
    <property type="nucleotide sequence ID" value="NZ_BMCJ01000007.1"/>
</dbReference>
<sequence>MVSVENSDIERFIGAPVKVCIHGEAGEDMAPWLDKKVKKLANCPDNTHLRIYFDDHYFFAVPLTSEVEQTETEWSAYDQEAGLHYVIKSEGKPL</sequence>
<accession>A0ABQ1PNU0</accession>
<dbReference type="EMBL" id="BMCJ01000007">
    <property type="protein sequence ID" value="GGD00331.1"/>
    <property type="molecule type" value="Genomic_DNA"/>
</dbReference>
<evidence type="ECO:0000313" key="2">
    <source>
        <dbReference type="Proteomes" id="UP000619534"/>
    </source>
</evidence>